<evidence type="ECO:0000256" key="6">
    <source>
        <dbReference type="ARBA" id="ARBA00023211"/>
    </source>
</evidence>
<dbReference type="PANTHER" id="PTHR12992">
    <property type="entry name" value="NUDIX HYDROLASE"/>
    <property type="match status" value="1"/>
</dbReference>
<dbReference type="InterPro" id="IPR045121">
    <property type="entry name" value="CoAse"/>
</dbReference>
<dbReference type="InterPro" id="IPR015797">
    <property type="entry name" value="NUDIX_hydrolase-like_dom_sf"/>
</dbReference>
<evidence type="ECO:0000256" key="1">
    <source>
        <dbReference type="ARBA" id="ARBA00001936"/>
    </source>
</evidence>
<dbReference type="Proteomes" id="UP001596297">
    <property type="component" value="Unassembled WGS sequence"/>
</dbReference>
<evidence type="ECO:0000256" key="5">
    <source>
        <dbReference type="ARBA" id="ARBA00022842"/>
    </source>
</evidence>
<evidence type="ECO:0000256" key="2">
    <source>
        <dbReference type="ARBA" id="ARBA00001946"/>
    </source>
</evidence>
<evidence type="ECO:0000313" key="8">
    <source>
        <dbReference type="Proteomes" id="UP001596297"/>
    </source>
</evidence>
<keyword evidence="6" id="KW-0464">Manganese</keyword>
<evidence type="ECO:0000256" key="3">
    <source>
        <dbReference type="ARBA" id="ARBA00022723"/>
    </source>
</evidence>
<keyword evidence="4 7" id="KW-0378">Hydrolase</keyword>
<dbReference type="RefSeq" id="WP_380083614.1">
    <property type="nucleotide sequence ID" value="NZ_JBHSWD010000001.1"/>
</dbReference>
<dbReference type="EC" id="3.6.1.55" evidence="7"/>
<comment type="caution">
    <text evidence="7">The sequence shown here is derived from an EMBL/GenBank/DDBJ whole genome shotgun (WGS) entry which is preliminary data.</text>
</comment>
<keyword evidence="5" id="KW-0460">Magnesium</keyword>
<dbReference type="EMBL" id="JBHSWD010000001">
    <property type="protein sequence ID" value="MFC6591005.1"/>
    <property type="molecule type" value="Genomic_DNA"/>
</dbReference>
<comment type="cofactor">
    <cofactor evidence="1">
        <name>Mn(2+)</name>
        <dbReference type="ChEBI" id="CHEBI:29035"/>
    </cofactor>
</comment>
<dbReference type="GO" id="GO:0035539">
    <property type="term" value="F:8-oxo-7,8-dihydrodeoxyguanosine triphosphate pyrophosphatase activity"/>
    <property type="evidence" value="ECO:0007669"/>
    <property type="project" value="UniProtKB-EC"/>
</dbReference>
<accession>A0ABW1YC65</accession>
<dbReference type="CDD" id="cd03426">
    <property type="entry name" value="NUDIX_CoAse_Nudt7"/>
    <property type="match status" value="1"/>
</dbReference>
<name>A0ABW1YC65_9DEIO</name>
<keyword evidence="3" id="KW-0479">Metal-binding</keyword>
<dbReference type="PANTHER" id="PTHR12992:SF11">
    <property type="entry name" value="MITOCHONDRIAL COENZYME A DIPHOSPHATASE NUDT8"/>
    <property type="match status" value="1"/>
</dbReference>
<dbReference type="Gene3D" id="3.90.79.10">
    <property type="entry name" value="Nucleoside Triphosphate Pyrophosphohydrolase"/>
    <property type="match status" value="1"/>
</dbReference>
<organism evidence="7 8">
    <name type="scientific">Deinococcus lacus</name>
    <dbReference type="NCBI Taxonomy" id="392561"/>
    <lineage>
        <taxon>Bacteria</taxon>
        <taxon>Thermotogati</taxon>
        <taxon>Deinococcota</taxon>
        <taxon>Deinococci</taxon>
        <taxon>Deinococcales</taxon>
        <taxon>Deinococcaceae</taxon>
        <taxon>Deinococcus</taxon>
    </lineage>
</organism>
<proteinExistence type="predicted"/>
<evidence type="ECO:0000313" key="7">
    <source>
        <dbReference type="EMBL" id="MFC6591005.1"/>
    </source>
</evidence>
<sequence>MREAWEEVCLDPAQVTVLGRLDDAFTPAGFHVTPVLALVAPGAAVGPSAEVTQILWPRLSELRSAPTRQEQRTGPDGQARTIWHYDWQGHDIWGMTAHILRGLLSEAAPWSEQL</sequence>
<evidence type="ECO:0000256" key="4">
    <source>
        <dbReference type="ARBA" id="ARBA00022801"/>
    </source>
</evidence>
<dbReference type="SUPFAM" id="SSF55811">
    <property type="entry name" value="Nudix"/>
    <property type="match status" value="1"/>
</dbReference>
<keyword evidence="8" id="KW-1185">Reference proteome</keyword>
<comment type="cofactor">
    <cofactor evidence="2">
        <name>Mg(2+)</name>
        <dbReference type="ChEBI" id="CHEBI:18420"/>
    </cofactor>
</comment>
<protein>
    <submittedName>
        <fullName evidence="7">NUDIX hydrolase</fullName>
        <ecNumber evidence="7">3.6.1.55</ecNumber>
    </submittedName>
</protein>
<reference evidence="8" key="1">
    <citation type="journal article" date="2019" name="Int. J. Syst. Evol. Microbiol.">
        <title>The Global Catalogue of Microorganisms (GCM) 10K type strain sequencing project: providing services to taxonomists for standard genome sequencing and annotation.</title>
        <authorList>
            <consortium name="The Broad Institute Genomics Platform"/>
            <consortium name="The Broad Institute Genome Sequencing Center for Infectious Disease"/>
            <person name="Wu L."/>
            <person name="Ma J."/>
        </authorList>
    </citation>
    <scope>NUCLEOTIDE SEQUENCE [LARGE SCALE GENOMIC DNA]</scope>
    <source>
        <strain evidence="8">CGMCC 1.15772</strain>
    </source>
</reference>
<gene>
    <name evidence="7" type="ORF">ACFP81_02485</name>
</gene>